<comment type="caution">
    <text evidence="2">The sequence shown here is derived from an EMBL/GenBank/DDBJ whole genome shotgun (WGS) entry which is preliminary data.</text>
</comment>
<dbReference type="AlphaFoldDB" id="A0A9K3GNX6"/>
<organism evidence="2 3">
    <name type="scientific">Kipferlia bialata</name>
    <dbReference type="NCBI Taxonomy" id="797122"/>
    <lineage>
        <taxon>Eukaryota</taxon>
        <taxon>Metamonada</taxon>
        <taxon>Carpediemonas-like organisms</taxon>
        <taxon>Kipferlia</taxon>
    </lineage>
</organism>
<accession>A0A9K3GNX6</accession>
<evidence type="ECO:0000313" key="3">
    <source>
        <dbReference type="Proteomes" id="UP000265618"/>
    </source>
</evidence>
<feature type="non-terminal residue" evidence="2">
    <location>
        <position position="1"/>
    </location>
</feature>
<protein>
    <submittedName>
        <fullName evidence="2">Uncharacterized protein</fullName>
    </submittedName>
</protein>
<dbReference type="Proteomes" id="UP000265618">
    <property type="component" value="Unassembled WGS sequence"/>
</dbReference>
<proteinExistence type="predicted"/>
<gene>
    <name evidence="2" type="ORF">KIPB_013595</name>
</gene>
<keyword evidence="1" id="KW-0732">Signal</keyword>
<name>A0A9K3GNX6_9EUKA</name>
<sequence length="60" mass="6352">MHSCVIVVLVLAVATLAVSLETYLPVGDGDLKSACKWSEEHKACSGYCSSVQSCIEYEAG</sequence>
<reference evidence="2 3" key="1">
    <citation type="journal article" date="2018" name="PLoS ONE">
        <title>The draft genome of Kipferlia bialata reveals reductive genome evolution in fornicate parasites.</title>
        <authorList>
            <person name="Tanifuji G."/>
            <person name="Takabayashi S."/>
            <person name="Kume K."/>
            <person name="Takagi M."/>
            <person name="Nakayama T."/>
            <person name="Kamikawa R."/>
            <person name="Inagaki Y."/>
            <person name="Hashimoto T."/>
        </authorList>
    </citation>
    <scope>NUCLEOTIDE SEQUENCE [LARGE SCALE GENOMIC DNA]</scope>
    <source>
        <strain evidence="2">NY0173</strain>
    </source>
</reference>
<dbReference type="EMBL" id="BDIP01006543">
    <property type="protein sequence ID" value="GIQ90704.1"/>
    <property type="molecule type" value="Genomic_DNA"/>
</dbReference>
<keyword evidence="3" id="KW-1185">Reference proteome</keyword>
<feature type="chain" id="PRO_5039936402" evidence="1">
    <location>
        <begin position="20"/>
        <end position="60"/>
    </location>
</feature>
<evidence type="ECO:0000313" key="2">
    <source>
        <dbReference type="EMBL" id="GIQ90704.1"/>
    </source>
</evidence>
<evidence type="ECO:0000256" key="1">
    <source>
        <dbReference type="SAM" id="SignalP"/>
    </source>
</evidence>
<feature type="signal peptide" evidence="1">
    <location>
        <begin position="1"/>
        <end position="19"/>
    </location>
</feature>